<dbReference type="KEGG" id="marb:CJ263_19815"/>
<name>A0A223VAV4_9FLAO</name>
<protein>
    <submittedName>
        <fullName evidence="1">Uncharacterized protein</fullName>
    </submittedName>
</protein>
<dbReference type="EMBL" id="CP022957">
    <property type="protein sequence ID" value="ASV32290.1"/>
    <property type="molecule type" value="Genomic_DNA"/>
</dbReference>
<evidence type="ECO:0000313" key="1">
    <source>
        <dbReference type="EMBL" id="ASV32290.1"/>
    </source>
</evidence>
<dbReference type="AlphaFoldDB" id="A0A223VAV4"/>
<dbReference type="Proteomes" id="UP000215244">
    <property type="component" value="Chromosome"/>
</dbReference>
<keyword evidence="2" id="KW-1185">Reference proteome</keyword>
<reference evidence="1 2" key="1">
    <citation type="submission" date="2017-08" db="EMBL/GenBank/DDBJ databases">
        <title>The complete genome sequence of Maribacter sp. B1, isolated from deep-sea sediment.</title>
        <authorList>
            <person name="Wu Y.-H."/>
            <person name="Cheng H."/>
            <person name="Xu X.-W."/>
        </authorList>
    </citation>
    <scope>NUCLEOTIDE SEQUENCE [LARGE SCALE GENOMIC DNA]</scope>
    <source>
        <strain evidence="1 2">B1</strain>
    </source>
</reference>
<gene>
    <name evidence="1" type="ORF">CJ263_19815</name>
</gene>
<evidence type="ECO:0000313" key="2">
    <source>
        <dbReference type="Proteomes" id="UP000215244"/>
    </source>
</evidence>
<organism evidence="1 2">
    <name type="scientific">Maribacter cobaltidurans</name>
    <dbReference type="NCBI Taxonomy" id="1178778"/>
    <lineage>
        <taxon>Bacteria</taxon>
        <taxon>Pseudomonadati</taxon>
        <taxon>Bacteroidota</taxon>
        <taxon>Flavobacteriia</taxon>
        <taxon>Flavobacteriales</taxon>
        <taxon>Flavobacteriaceae</taxon>
        <taxon>Maribacter</taxon>
    </lineage>
</organism>
<accession>A0A223VAV4</accession>
<sequence length="153" mass="17180">MDIKAFLRTNTTIHLALVAGVTVFLIYSYLQSEEINAEMDSSNPFLYLVPIFAIVGYFGSQFIFKKMISSVNKDVSLENKLKTYQTASIIKYALLEGPAFFAIVAYSLTGNALPLVIAICLVLYLAVQRPNLHKLMDTLPLTSDEKRKLQHNQ</sequence>
<proteinExistence type="predicted"/>